<dbReference type="RefSeq" id="WP_145170097.1">
    <property type="nucleotide sequence ID" value="NZ_CP037422.1"/>
</dbReference>
<sequence length="95" mass="10223" precursor="true">MKNIAILFFVTIMVSCSSNAPQAEVSPGLTKDQLAPTLKKIAETGKYDTVLEDLTIGLENAGHMEEAVSVQNFPELSDPEDVKKLASKLADSLSK</sequence>
<dbReference type="AlphaFoldDB" id="A0A517WN58"/>
<keyword evidence="1" id="KW-0732">Signal</keyword>
<keyword evidence="3" id="KW-1185">Reference proteome</keyword>
<reference evidence="2 3" key="1">
    <citation type="submission" date="2019-03" db="EMBL/GenBank/DDBJ databases">
        <title>Deep-cultivation of Planctomycetes and their phenomic and genomic characterization uncovers novel biology.</title>
        <authorList>
            <person name="Wiegand S."/>
            <person name="Jogler M."/>
            <person name="Boedeker C."/>
            <person name="Pinto D."/>
            <person name="Vollmers J."/>
            <person name="Rivas-Marin E."/>
            <person name="Kohn T."/>
            <person name="Peeters S.H."/>
            <person name="Heuer A."/>
            <person name="Rast P."/>
            <person name="Oberbeckmann S."/>
            <person name="Bunk B."/>
            <person name="Jeske O."/>
            <person name="Meyerdierks A."/>
            <person name="Storesund J.E."/>
            <person name="Kallscheuer N."/>
            <person name="Luecker S."/>
            <person name="Lage O.M."/>
            <person name="Pohl T."/>
            <person name="Merkel B.J."/>
            <person name="Hornburger P."/>
            <person name="Mueller R.-W."/>
            <person name="Bruemmer F."/>
            <person name="Labrenz M."/>
            <person name="Spormann A.M."/>
            <person name="Op den Camp H."/>
            <person name="Overmann J."/>
            <person name="Amann R."/>
            <person name="Jetten M.S.M."/>
            <person name="Mascher T."/>
            <person name="Medema M.H."/>
            <person name="Devos D.P."/>
            <person name="Kaster A.-K."/>
            <person name="Ovreas L."/>
            <person name="Rohde M."/>
            <person name="Galperin M.Y."/>
            <person name="Jogler C."/>
        </authorList>
    </citation>
    <scope>NUCLEOTIDE SEQUENCE [LARGE SCALE GENOMIC DNA]</scope>
    <source>
        <strain evidence="2 3">V202</strain>
    </source>
</reference>
<evidence type="ECO:0000313" key="2">
    <source>
        <dbReference type="EMBL" id="QDU06702.1"/>
    </source>
</evidence>
<dbReference type="EMBL" id="CP037422">
    <property type="protein sequence ID" value="QDU06702.1"/>
    <property type="molecule type" value="Genomic_DNA"/>
</dbReference>
<evidence type="ECO:0000313" key="3">
    <source>
        <dbReference type="Proteomes" id="UP000318384"/>
    </source>
</evidence>
<dbReference type="PROSITE" id="PS51257">
    <property type="entry name" value="PROKAR_LIPOPROTEIN"/>
    <property type="match status" value="1"/>
</dbReference>
<proteinExistence type="predicted"/>
<dbReference type="Proteomes" id="UP000318384">
    <property type="component" value="Chromosome"/>
</dbReference>
<evidence type="ECO:0000256" key="1">
    <source>
        <dbReference type="SAM" id="SignalP"/>
    </source>
</evidence>
<protein>
    <submittedName>
        <fullName evidence="2">Uncharacterized protein</fullName>
    </submittedName>
</protein>
<feature type="chain" id="PRO_5022147605" evidence="1">
    <location>
        <begin position="21"/>
        <end position="95"/>
    </location>
</feature>
<organism evidence="2 3">
    <name type="scientific">Gimesia aquarii</name>
    <dbReference type="NCBI Taxonomy" id="2527964"/>
    <lineage>
        <taxon>Bacteria</taxon>
        <taxon>Pseudomonadati</taxon>
        <taxon>Planctomycetota</taxon>
        <taxon>Planctomycetia</taxon>
        <taxon>Planctomycetales</taxon>
        <taxon>Planctomycetaceae</taxon>
        <taxon>Gimesia</taxon>
    </lineage>
</organism>
<feature type="signal peptide" evidence="1">
    <location>
        <begin position="1"/>
        <end position="20"/>
    </location>
</feature>
<dbReference type="OrthoDB" id="286030at2"/>
<name>A0A517WN58_9PLAN</name>
<gene>
    <name evidence="2" type="ORF">V202x_00450</name>
</gene>
<accession>A0A517WN58</accession>